<evidence type="ECO:0000313" key="2">
    <source>
        <dbReference type="EMBL" id="CAH2715952.1"/>
    </source>
</evidence>
<keyword evidence="1" id="KW-0472">Membrane</keyword>
<feature type="transmembrane region" description="Helical" evidence="1">
    <location>
        <begin position="6"/>
        <end position="26"/>
    </location>
</feature>
<reference evidence="2" key="1">
    <citation type="submission" date="2022-04" db="EMBL/GenBank/DDBJ databases">
        <authorList>
            <person name="Criscuolo A."/>
        </authorList>
    </citation>
    <scope>NUCLEOTIDE SEQUENCE</scope>
    <source>
        <strain evidence="2">CIP111895</strain>
    </source>
</reference>
<keyword evidence="1" id="KW-1133">Transmembrane helix</keyword>
<evidence type="ECO:0000313" key="3">
    <source>
        <dbReference type="Proteomes" id="UP000838308"/>
    </source>
</evidence>
<proteinExistence type="predicted"/>
<protein>
    <submittedName>
        <fullName evidence="2">Uncharacterized protein</fullName>
    </submittedName>
</protein>
<dbReference type="EMBL" id="CALBWS010000021">
    <property type="protein sequence ID" value="CAH2715952.1"/>
    <property type="molecule type" value="Genomic_DNA"/>
</dbReference>
<dbReference type="RefSeq" id="WP_248736210.1">
    <property type="nucleotide sequence ID" value="NZ_CALBWS010000021.1"/>
</dbReference>
<name>A0ABM9ETH2_9BACI</name>
<comment type="caution">
    <text evidence="2">The sequence shown here is derived from an EMBL/GenBank/DDBJ whole genome shotgun (WGS) entry which is preliminary data.</text>
</comment>
<organism evidence="2 3">
    <name type="scientific">Neobacillus rhizosphaerae</name>
    <dbReference type="NCBI Taxonomy" id="2880965"/>
    <lineage>
        <taxon>Bacteria</taxon>
        <taxon>Bacillati</taxon>
        <taxon>Bacillota</taxon>
        <taxon>Bacilli</taxon>
        <taxon>Bacillales</taxon>
        <taxon>Bacillaceae</taxon>
        <taxon>Neobacillus</taxon>
    </lineage>
</organism>
<evidence type="ECO:0000256" key="1">
    <source>
        <dbReference type="SAM" id="Phobius"/>
    </source>
</evidence>
<accession>A0ABM9ETH2</accession>
<sequence length="55" mass="6276">MKKDLLEYIKVASFVIIAISLSVIAWNSSKEISYLQEIEDQLGNIKVALNTHLER</sequence>
<keyword evidence="1" id="KW-0812">Transmembrane</keyword>
<keyword evidence="3" id="KW-1185">Reference proteome</keyword>
<gene>
    <name evidence="2" type="ORF">BACCIP111895_03136</name>
</gene>
<dbReference type="Proteomes" id="UP000838308">
    <property type="component" value="Unassembled WGS sequence"/>
</dbReference>